<dbReference type="EMBL" id="AHNZ02000235">
    <property type="protein sequence ID" value="EMO06490.1"/>
    <property type="molecule type" value="Genomic_DNA"/>
</dbReference>
<accession>M6RG16</accession>
<evidence type="ECO:0000313" key="2">
    <source>
        <dbReference type="Proteomes" id="UP000012092"/>
    </source>
</evidence>
<gene>
    <name evidence="1" type="ORF">LEP1GSC116_4432</name>
</gene>
<dbReference type="Proteomes" id="UP000012092">
    <property type="component" value="Unassembled WGS sequence"/>
</dbReference>
<dbReference type="AlphaFoldDB" id="M6RG16"/>
<organism evidence="1 2">
    <name type="scientific">Leptospira interrogans serovar Icterohaemorrhagiae str. Verdun HP</name>
    <dbReference type="NCBI Taxonomy" id="1049910"/>
    <lineage>
        <taxon>Bacteria</taxon>
        <taxon>Pseudomonadati</taxon>
        <taxon>Spirochaetota</taxon>
        <taxon>Spirochaetia</taxon>
        <taxon>Leptospirales</taxon>
        <taxon>Leptospiraceae</taxon>
        <taxon>Leptospira</taxon>
    </lineage>
</organism>
<proteinExistence type="predicted"/>
<comment type="caution">
    <text evidence="1">The sequence shown here is derived from an EMBL/GenBank/DDBJ whole genome shotgun (WGS) entry which is preliminary data.</text>
</comment>
<reference evidence="1 2" key="1">
    <citation type="submission" date="2013-01" db="EMBL/GenBank/DDBJ databases">
        <authorList>
            <person name="Harkins D.M."/>
            <person name="Durkin A.S."/>
            <person name="Brinkac L.M."/>
            <person name="Haft D.H."/>
            <person name="Selengut J.D."/>
            <person name="Sanka R."/>
            <person name="DePew J."/>
            <person name="Purushe J."/>
            <person name="Picardeau M."/>
            <person name="Werts C."/>
            <person name="Goarant C."/>
            <person name="Vinetz J.M."/>
            <person name="Sutton G.G."/>
            <person name="Nierman W.C."/>
            <person name="Fouts D.E."/>
        </authorList>
    </citation>
    <scope>NUCLEOTIDE SEQUENCE [LARGE SCALE GENOMIC DNA]</scope>
    <source>
        <strain evidence="1 2">Verdun HP</strain>
    </source>
</reference>
<evidence type="ECO:0000313" key="1">
    <source>
        <dbReference type="EMBL" id="EMO06490.1"/>
    </source>
</evidence>
<sequence>MIRNTVILSNFFLFVSYSEIVRSVRLEIPERKTQRCYKDF</sequence>
<name>M6RG16_LEPIR</name>
<protein>
    <submittedName>
        <fullName evidence="1">Uncharacterized protein</fullName>
    </submittedName>
</protein>